<dbReference type="InterPro" id="IPR031414">
    <property type="entry name" value="Ribosomal_bTHX"/>
</dbReference>
<dbReference type="Proteomes" id="UP000029641">
    <property type="component" value="Unassembled WGS sequence"/>
</dbReference>
<evidence type="ECO:0000256" key="4">
    <source>
        <dbReference type="SAM" id="MobiDB-lite"/>
    </source>
</evidence>
<sequence length="44" mass="4931">MGKGDKKTKRGKIYRGTFGVRRPRIKKKVSAEQKISVGNKAKAK</sequence>
<dbReference type="InterPro" id="IPR030826">
    <property type="entry name" value="Ribosomal_bTHX/bTHXc/bTHXm"/>
</dbReference>
<proteinExistence type="inferred from homology"/>
<name>A0A090W6T9_9FLAO</name>
<evidence type="ECO:0000256" key="3">
    <source>
        <dbReference type="ARBA" id="ARBA00023274"/>
    </source>
</evidence>
<dbReference type="Proteomes" id="UP000030184">
    <property type="component" value="Unassembled WGS sequence"/>
</dbReference>
<dbReference type="Proteomes" id="UP000251545">
    <property type="component" value="Unassembled WGS sequence"/>
</dbReference>
<dbReference type="NCBIfam" id="TIGR04560">
    <property type="entry name" value="ribo_THX"/>
    <property type="match status" value="1"/>
</dbReference>
<comment type="similarity">
    <text evidence="1">Belongs to the bacterial ribosomal protein bTHX family.</text>
</comment>
<dbReference type="EMBL" id="BBNR01000003">
    <property type="protein sequence ID" value="GAL66198.1"/>
    <property type="molecule type" value="Genomic_DNA"/>
</dbReference>
<feature type="region of interest" description="Disordered" evidence="4">
    <location>
        <begin position="24"/>
        <end position="44"/>
    </location>
</feature>
<dbReference type="OrthoDB" id="965797at2"/>
<dbReference type="Proteomes" id="UP000029646">
    <property type="component" value="Unassembled WGS sequence"/>
</dbReference>
<comment type="caution">
    <text evidence="6">The sequence shown here is derived from an EMBL/GenBank/DDBJ whole genome shotgun (WGS) entry which is preliminary data.</text>
</comment>
<evidence type="ECO:0000313" key="6">
    <source>
        <dbReference type="EMBL" id="GAL71159.1"/>
    </source>
</evidence>
<dbReference type="eggNOG" id="ENOG5033DAA">
    <property type="taxonomic scope" value="Bacteria"/>
</dbReference>
<dbReference type="AlphaFoldDB" id="A0A090W6T9"/>
<evidence type="ECO:0000256" key="2">
    <source>
        <dbReference type="ARBA" id="ARBA00022980"/>
    </source>
</evidence>
<reference evidence="10" key="1">
    <citation type="journal article" date="2014" name="Genome Announc.">
        <title>Draft Genome Sequence of Marine Flavobacterium Jejuia pallidilutea Strain 11shimoA1 and Pigmentation Mutants.</title>
        <authorList>
            <person name="Takatani N."/>
            <person name="Nakanishi M."/>
            <person name="Meirelles P."/>
            <person name="Mino S."/>
            <person name="Suda W."/>
            <person name="Oshima K."/>
            <person name="Hattori M."/>
            <person name="Ohkuma M."/>
            <person name="Hosokawa M."/>
            <person name="Miyashita K."/>
            <person name="Thompson F.L."/>
            <person name="Niwa A."/>
            <person name="Sawabe T."/>
            <person name="Sawabe T."/>
        </authorList>
    </citation>
    <scope>NUCLEOTIDE SEQUENCE [LARGE SCALE GENOMIC DNA]</scope>
    <source>
        <strain evidence="10">JCM 19538</strain>
    </source>
</reference>
<evidence type="ECO:0000313" key="7">
    <source>
        <dbReference type="EMBL" id="GAL88224.1"/>
    </source>
</evidence>
<gene>
    <name evidence="8" type="ORF">CLV33_105118</name>
    <name evidence="5" type="ORF">JCM19301_763</name>
    <name evidence="6" type="ORF">JCM19302_588</name>
    <name evidence="7" type="ORF">JCM19538_2587</name>
</gene>
<reference evidence="8 11" key="2">
    <citation type="submission" date="2018-02" db="EMBL/GenBank/DDBJ databases">
        <title>Genomic Encyclopedia of Archaeal and Bacterial Type Strains, Phase II (KMG-II): from individual species to whole genera.</title>
        <authorList>
            <person name="Goeker M."/>
        </authorList>
    </citation>
    <scope>NUCLEOTIDE SEQUENCE [LARGE SCALE GENOMIC DNA]</scope>
    <source>
        <strain evidence="8 11">DSM 21165</strain>
    </source>
</reference>
<evidence type="ECO:0000313" key="11">
    <source>
        <dbReference type="Proteomes" id="UP000251545"/>
    </source>
</evidence>
<dbReference type="GO" id="GO:1990904">
    <property type="term" value="C:ribonucleoprotein complex"/>
    <property type="evidence" value="ECO:0007669"/>
    <property type="project" value="UniProtKB-KW"/>
</dbReference>
<organism evidence="6 9">
    <name type="scientific">Jejuia pallidilutea</name>
    <dbReference type="NCBI Taxonomy" id="504487"/>
    <lineage>
        <taxon>Bacteria</taxon>
        <taxon>Pseudomonadati</taxon>
        <taxon>Bacteroidota</taxon>
        <taxon>Flavobacteriia</taxon>
        <taxon>Flavobacteriales</taxon>
        <taxon>Flavobacteriaceae</taxon>
        <taxon>Jejuia</taxon>
    </lineage>
</organism>
<dbReference type="EMBL" id="BBNY01000001">
    <property type="protein sequence ID" value="GAL88224.1"/>
    <property type="molecule type" value="Genomic_DNA"/>
</dbReference>
<keyword evidence="2 8" id="KW-0689">Ribosomal protein</keyword>
<dbReference type="Pfam" id="PF17070">
    <property type="entry name" value="Thx"/>
    <property type="match status" value="1"/>
</dbReference>
<evidence type="ECO:0000313" key="9">
    <source>
        <dbReference type="Proteomes" id="UP000029646"/>
    </source>
</evidence>
<dbReference type="RefSeq" id="WP_081956190.1">
    <property type="nucleotide sequence ID" value="NZ_BBNR01000003.1"/>
</dbReference>
<evidence type="ECO:0000256" key="1">
    <source>
        <dbReference type="ARBA" id="ARBA00010834"/>
    </source>
</evidence>
<evidence type="ECO:0000313" key="10">
    <source>
        <dbReference type="Proteomes" id="UP000030184"/>
    </source>
</evidence>
<dbReference type="EMBL" id="PVEO01000005">
    <property type="protein sequence ID" value="PQV48268.1"/>
    <property type="molecule type" value="Genomic_DNA"/>
</dbReference>
<keyword evidence="10" id="KW-1185">Reference proteome</keyword>
<keyword evidence="3" id="KW-0687">Ribonucleoprotein</keyword>
<accession>A0A090W6T9</accession>
<dbReference type="EMBL" id="BBNS01000010">
    <property type="protein sequence ID" value="GAL71159.1"/>
    <property type="molecule type" value="Genomic_DNA"/>
</dbReference>
<dbReference type="GO" id="GO:0005840">
    <property type="term" value="C:ribosome"/>
    <property type="evidence" value="ECO:0007669"/>
    <property type="project" value="UniProtKB-KW"/>
</dbReference>
<evidence type="ECO:0000313" key="8">
    <source>
        <dbReference type="EMBL" id="PQV48268.1"/>
    </source>
</evidence>
<protein>
    <submittedName>
        <fullName evidence="8">30S ribosomal protein S31</fullName>
    </submittedName>
</protein>
<evidence type="ECO:0000313" key="5">
    <source>
        <dbReference type="EMBL" id="GAL66198.1"/>
    </source>
</evidence>